<accession>A0A9W8AMV7</accession>
<organism evidence="2 3">
    <name type="scientific">Dispira parvispora</name>
    <dbReference type="NCBI Taxonomy" id="1520584"/>
    <lineage>
        <taxon>Eukaryota</taxon>
        <taxon>Fungi</taxon>
        <taxon>Fungi incertae sedis</taxon>
        <taxon>Zoopagomycota</taxon>
        <taxon>Kickxellomycotina</taxon>
        <taxon>Dimargaritomycetes</taxon>
        <taxon>Dimargaritales</taxon>
        <taxon>Dimargaritaceae</taxon>
        <taxon>Dispira</taxon>
    </lineage>
</organism>
<protein>
    <submittedName>
        <fullName evidence="2">Uncharacterized protein</fullName>
    </submittedName>
</protein>
<feature type="compositionally biased region" description="Low complexity" evidence="1">
    <location>
        <begin position="30"/>
        <end position="51"/>
    </location>
</feature>
<feature type="region of interest" description="Disordered" evidence="1">
    <location>
        <begin position="14"/>
        <end position="53"/>
    </location>
</feature>
<comment type="caution">
    <text evidence="2">The sequence shown here is derived from an EMBL/GenBank/DDBJ whole genome shotgun (WGS) entry which is preliminary data.</text>
</comment>
<dbReference type="AlphaFoldDB" id="A0A9W8AMV7"/>
<sequence>MDALRFSMSLQHRDLTHARHGGNNKSACNAPSAGGTTQASASPASSAPSSQLITNPQLLPVASQETTPLKSSFPWLSFLGGSTHHN</sequence>
<proteinExistence type="predicted"/>
<evidence type="ECO:0000256" key="1">
    <source>
        <dbReference type="SAM" id="MobiDB-lite"/>
    </source>
</evidence>
<dbReference type="EMBL" id="JANBPY010003657">
    <property type="protein sequence ID" value="KAJ1950731.1"/>
    <property type="molecule type" value="Genomic_DNA"/>
</dbReference>
<dbReference type="Proteomes" id="UP001150925">
    <property type="component" value="Unassembled WGS sequence"/>
</dbReference>
<gene>
    <name evidence="2" type="ORF">IWQ62_006520</name>
</gene>
<reference evidence="2" key="1">
    <citation type="submission" date="2022-07" db="EMBL/GenBank/DDBJ databases">
        <title>Phylogenomic reconstructions and comparative analyses of Kickxellomycotina fungi.</title>
        <authorList>
            <person name="Reynolds N.K."/>
            <person name="Stajich J.E."/>
            <person name="Barry K."/>
            <person name="Grigoriev I.V."/>
            <person name="Crous P."/>
            <person name="Smith M.E."/>
        </authorList>
    </citation>
    <scope>NUCLEOTIDE SEQUENCE</scope>
    <source>
        <strain evidence="2">RSA 1196</strain>
    </source>
</reference>
<evidence type="ECO:0000313" key="2">
    <source>
        <dbReference type="EMBL" id="KAJ1950731.1"/>
    </source>
</evidence>
<name>A0A9W8AMV7_9FUNG</name>
<evidence type="ECO:0000313" key="3">
    <source>
        <dbReference type="Proteomes" id="UP001150925"/>
    </source>
</evidence>
<keyword evidence="3" id="KW-1185">Reference proteome</keyword>